<gene>
    <name evidence="2" type="ORF">VTK73DRAFT_5924</name>
</gene>
<evidence type="ECO:0000313" key="2">
    <source>
        <dbReference type="EMBL" id="KAL1864381.1"/>
    </source>
</evidence>
<reference evidence="2 3" key="1">
    <citation type="journal article" date="2024" name="Commun. Biol.">
        <title>Comparative genomic analysis of thermophilic fungi reveals convergent evolutionary adaptations and gene losses.</title>
        <authorList>
            <person name="Steindorff A.S."/>
            <person name="Aguilar-Pontes M.V."/>
            <person name="Robinson A.J."/>
            <person name="Andreopoulos B."/>
            <person name="LaButti K."/>
            <person name="Kuo A."/>
            <person name="Mondo S."/>
            <person name="Riley R."/>
            <person name="Otillar R."/>
            <person name="Haridas S."/>
            <person name="Lipzen A."/>
            <person name="Grimwood J."/>
            <person name="Schmutz J."/>
            <person name="Clum A."/>
            <person name="Reid I.D."/>
            <person name="Moisan M.C."/>
            <person name="Butler G."/>
            <person name="Nguyen T.T.M."/>
            <person name="Dewar K."/>
            <person name="Conant G."/>
            <person name="Drula E."/>
            <person name="Henrissat B."/>
            <person name="Hansel C."/>
            <person name="Singer S."/>
            <person name="Hutchinson M.I."/>
            <person name="de Vries R.P."/>
            <person name="Natvig D.O."/>
            <person name="Powell A.J."/>
            <person name="Tsang A."/>
            <person name="Grigoriev I.V."/>
        </authorList>
    </citation>
    <scope>NUCLEOTIDE SEQUENCE [LARGE SCALE GENOMIC DNA]</scope>
    <source>
        <strain evidence="2 3">ATCC 24622</strain>
    </source>
</reference>
<keyword evidence="3" id="KW-1185">Reference proteome</keyword>
<dbReference type="Proteomes" id="UP001586593">
    <property type="component" value="Unassembled WGS sequence"/>
</dbReference>
<organism evidence="2 3">
    <name type="scientific">Phialemonium thermophilum</name>
    <dbReference type="NCBI Taxonomy" id="223376"/>
    <lineage>
        <taxon>Eukaryota</taxon>
        <taxon>Fungi</taxon>
        <taxon>Dikarya</taxon>
        <taxon>Ascomycota</taxon>
        <taxon>Pezizomycotina</taxon>
        <taxon>Sordariomycetes</taxon>
        <taxon>Sordariomycetidae</taxon>
        <taxon>Cephalothecales</taxon>
        <taxon>Cephalothecaceae</taxon>
        <taxon>Phialemonium</taxon>
    </lineage>
</organism>
<evidence type="ECO:0000256" key="1">
    <source>
        <dbReference type="SAM" id="MobiDB-lite"/>
    </source>
</evidence>
<comment type="caution">
    <text evidence="2">The sequence shown here is derived from an EMBL/GenBank/DDBJ whole genome shotgun (WGS) entry which is preliminary data.</text>
</comment>
<proteinExistence type="predicted"/>
<dbReference type="EMBL" id="JAZHXJ010000332">
    <property type="protein sequence ID" value="KAL1864381.1"/>
    <property type="molecule type" value="Genomic_DNA"/>
</dbReference>
<sequence>MAPEGTQARLARLLVAEREDIGRLALEPLVQSAIRELERLLHVHLDEELADRIEDGHREGGQESGYYGKDDPRVVRDPVPDMVRLDALLVREAQLRSVLAASERLRNGETVQAVPGHDGVPHESKVEQGVLRENLGVGRLRGNLGDLAVPPEETVQRLL</sequence>
<accession>A0ABR3WL54</accession>
<feature type="region of interest" description="Disordered" evidence="1">
    <location>
        <begin position="53"/>
        <end position="73"/>
    </location>
</feature>
<name>A0ABR3WL54_9PEZI</name>
<protein>
    <submittedName>
        <fullName evidence="2">Uncharacterized protein</fullName>
    </submittedName>
</protein>
<evidence type="ECO:0000313" key="3">
    <source>
        <dbReference type="Proteomes" id="UP001586593"/>
    </source>
</evidence>